<keyword evidence="1" id="KW-0812">Transmembrane</keyword>
<dbReference type="EMBL" id="CP001359">
    <property type="protein sequence ID" value="ACL63923.1"/>
    <property type="molecule type" value="Genomic_DNA"/>
</dbReference>
<gene>
    <name evidence="2" type="ordered locus">A2cp1_0566</name>
</gene>
<feature type="transmembrane region" description="Helical" evidence="1">
    <location>
        <begin position="70"/>
        <end position="88"/>
    </location>
</feature>
<evidence type="ECO:0000313" key="2">
    <source>
        <dbReference type="EMBL" id="ACL63923.1"/>
    </source>
</evidence>
<keyword evidence="3" id="KW-1185">Reference proteome</keyword>
<dbReference type="Proteomes" id="UP000007089">
    <property type="component" value="Chromosome"/>
</dbReference>
<keyword evidence="1" id="KW-1133">Transmembrane helix</keyword>
<feature type="transmembrane region" description="Helical" evidence="1">
    <location>
        <begin position="145"/>
        <end position="166"/>
    </location>
</feature>
<reference evidence="2" key="1">
    <citation type="submission" date="2009-01" db="EMBL/GenBank/DDBJ databases">
        <title>Complete sequence of Anaeromyxobacter dehalogenans 2CP-1.</title>
        <authorList>
            <consortium name="US DOE Joint Genome Institute"/>
            <person name="Lucas S."/>
            <person name="Copeland A."/>
            <person name="Lapidus A."/>
            <person name="Glavina del Rio T."/>
            <person name="Dalin E."/>
            <person name="Tice H."/>
            <person name="Bruce D."/>
            <person name="Goodwin L."/>
            <person name="Pitluck S."/>
            <person name="Saunders E."/>
            <person name="Brettin T."/>
            <person name="Detter J.C."/>
            <person name="Han C."/>
            <person name="Larimer F."/>
            <person name="Land M."/>
            <person name="Hauser L."/>
            <person name="Kyrpides N."/>
            <person name="Ovchinnikova G."/>
            <person name="Beliaev A.S."/>
            <person name="Richardson P."/>
        </authorList>
    </citation>
    <scope>NUCLEOTIDE SEQUENCE</scope>
    <source>
        <strain evidence="2">2CP-1</strain>
    </source>
</reference>
<organism evidence="2 3">
    <name type="scientific">Anaeromyxobacter dehalogenans (strain ATCC BAA-258 / DSM 21875 / 2CP-1)</name>
    <dbReference type="NCBI Taxonomy" id="455488"/>
    <lineage>
        <taxon>Bacteria</taxon>
        <taxon>Pseudomonadati</taxon>
        <taxon>Myxococcota</taxon>
        <taxon>Myxococcia</taxon>
        <taxon>Myxococcales</taxon>
        <taxon>Cystobacterineae</taxon>
        <taxon>Anaeromyxobacteraceae</taxon>
        <taxon>Anaeromyxobacter</taxon>
    </lineage>
</organism>
<proteinExistence type="predicted"/>
<protein>
    <recommendedName>
        <fullName evidence="4">Cobalt transport protein</fullName>
    </recommendedName>
</protein>
<evidence type="ECO:0008006" key="4">
    <source>
        <dbReference type="Google" id="ProtNLM"/>
    </source>
</evidence>
<evidence type="ECO:0000256" key="1">
    <source>
        <dbReference type="SAM" id="Phobius"/>
    </source>
</evidence>
<evidence type="ECO:0000313" key="3">
    <source>
        <dbReference type="Proteomes" id="UP000007089"/>
    </source>
</evidence>
<accession>B8JC01</accession>
<dbReference type="AlphaFoldDB" id="B8JC01"/>
<feature type="transmembrane region" description="Helical" evidence="1">
    <location>
        <begin position="100"/>
        <end position="124"/>
    </location>
</feature>
<feature type="transmembrane region" description="Helical" evidence="1">
    <location>
        <begin position="26"/>
        <end position="58"/>
    </location>
</feature>
<name>B8JC01_ANAD2</name>
<keyword evidence="1" id="KW-0472">Membrane</keyword>
<dbReference type="RefSeq" id="WP_012631970.1">
    <property type="nucleotide sequence ID" value="NC_011891.1"/>
</dbReference>
<dbReference type="HOGENOM" id="CLU_097089_0_0_7"/>
<dbReference type="KEGG" id="acp:A2cp1_0566"/>
<sequence>MGVTGAPSWPAARRARGPLGEVDGRVVLLLALLFGVLVWRAGAAANALYAAGFAAALAASGATAREARRLARWAGGFALLWGGVKLALDLAGGVPPPAALATAGLLCLRLAALLLLGAAVSALVTPRALGLALATLTRPVLRDRAWTASLALLLMVHFVPRALAAFEAARAALRARRVRLSRTRTLALVVEAGTRNLARMTWDQTLAVAARRLDSPEAWAGAPPPRARDWCAGAAVAVLAAAAAALL</sequence>